<dbReference type="Proteomes" id="UP000603708">
    <property type="component" value="Unassembled WGS sequence"/>
</dbReference>
<accession>A0A919GDB2</accession>
<evidence type="ECO:0000313" key="2">
    <source>
        <dbReference type="EMBL" id="GHH81899.1"/>
    </source>
</evidence>
<name>A0A919GDB2_9ACTN</name>
<dbReference type="AlphaFoldDB" id="A0A919GDB2"/>
<dbReference type="EMBL" id="BNCD01000011">
    <property type="protein sequence ID" value="GHH81899.1"/>
    <property type="molecule type" value="Genomic_DNA"/>
</dbReference>
<protein>
    <recommendedName>
        <fullName evidence="4">SH3 domain-containing protein</fullName>
    </recommendedName>
</protein>
<sequence length="118" mass="12313">MFLRSPATRFATAAATGAVVALAAAGPAAATAGAPESGAERTYQGRVTARTGLLLRDAPNRGGTVVGSEPYNAIVTIYCRTRGENVDGNDRWYLLADGTWAWGAARYIANIGDPPPWC</sequence>
<reference evidence="2" key="2">
    <citation type="submission" date="2020-09" db="EMBL/GenBank/DDBJ databases">
        <authorList>
            <person name="Sun Q."/>
            <person name="Ohkuma M."/>
        </authorList>
    </citation>
    <scope>NUCLEOTIDE SEQUENCE</scope>
    <source>
        <strain evidence="2">JCM 5069</strain>
    </source>
</reference>
<evidence type="ECO:0008006" key="4">
    <source>
        <dbReference type="Google" id="ProtNLM"/>
    </source>
</evidence>
<feature type="chain" id="PRO_5039556514" description="SH3 domain-containing protein" evidence="1">
    <location>
        <begin position="31"/>
        <end position="118"/>
    </location>
</feature>
<keyword evidence="3" id="KW-1185">Reference proteome</keyword>
<dbReference type="RefSeq" id="WP_189933962.1">
    <property type="nucleotide sequence ID" value="NZ_BNCD01000011.1"/>
</dbReference>
<gene>
    <name evidence="2" type="ORF">GCM10018793_40390</name>
</gene>
<feature type="signal peptide" evidence="1">
    <location>
        <begin position="1"/>
        <end position="30"/>
    </location>
</feature>
<dbReference type="Gene3D" id="2.30.30.40">
    <property type="entry name" value="SH3 Domains"/>
    <property type="match status" value="1"/>
</dbReference>
<organism evidence="2 3">
    <name type="scientific">Streptomyces sulfonofaciens</name>
    <dbReference type="NCBI Taxonomy" id="68272"/>
    <lineage>
        <taxon>Bacteria</taxon>
        <taxon>Bacillati</taxon>
        <taxon>Actinomycetota</taxon>
        <taxon>Actinomycetes</taxon>
        <taxon>Kitasatosporales</taxon>
        <taxon>Streptomycetaceae</taxon>
        <taxon>Streptomyces</taxon>
    </lineage>
</organism>
<evidence type="ECO:0000256" key="1">
    <source>
        <dbReference type="SAM" id="SignalP"/>
    </source>
</evidence>
<proteinExistence type="predicted"/>
<reference evidence="2" key="1">
    <citation type="journal article" date="2014" name="Int. J. Syst. Evol. Microbiol.">
        <title>Complete genome sequence of Corynebacterium casei LMG S-19264T (=DSM 44701T), isolated from a smear-ripened cheese.</title>
        <authorList>
            <consortium name="US DOE Joint Genome Institute (JGI-PGF)"/>
            <person name="Walter F."/>
            <person name="Albersmeier A."/>
            <person name="Kalinowski J."/>
            <person name="Ruckert C."/>
        </authorList>
    </citation>
    <scope>NUCLEOTIDE SEQUENCE</scope>
    <source>
        <strain evidence="2">JCM 5069</strain>
    </source>
</reference>
<evidence type="ECO:0000313" key="3">
    <source>
        <dbReference type="Proteomes" id="UP000603708"/>
    </source>
</evidence>
<keyword evidence="1" id="KW-0732">Signal</keyword>
<comment type="caution">
    <text evidence="2">The sequence shown here is derived from an EMBL/GenBank/DDBJ whole genome shotgun (WGS) entry which is preliminary data.</text>
</comment>